<evidence type="ECO:0000313" key="9">
    <source>
        <dbReference type="EMBL" id="MBA5630343.1"/>
    </source>
</evidence>
<evidence type="ECO:0000256" key="5">
    <source>
        <dbReference type="ARBA" id="ARBA00038253"/>
    </source>
</evidence>
<organism evidence="9 10">
    <name type="scientific">Moheibacter lacus</name>
    <dbReference type="NCBI Taxonomy" id="2745851"/>
    <lineage>
        <taxon>Bacteria</taxon>
        <taxon>Pseudomonadati</taxon>
        <taxon>Bacteroidota</taxon>
        <taxon>Flavobacteriia</taxon>
        <taxon>Flavobacteriales</taxon>
        <taxon>Weeksellaceae</taxon>
        <taxon>Moheibacter</taxon>
    </lineage>
</organism>
<keyword evidence="4 6" id="KW-0802">TPR repeat</keyword>
<dbReference type="SMART" id="SM00028">
    <property type="entry name" value="TPR"/>
    <property type="match status" value="3"/>
</dbReference>
<evidence type="ECO:0000256" key="7">
    <source>
        <dbReference type="SAM" id="Phobius"/>
    </source>
</evidence>
<dbReference type="SUPFAM" id="SSF48452">
    <property type="entry name" value="TPR-like"/>
    <property type="match status" value="1"/>
</dbReference>
<feature type="repeat" description="TPR" evidence="6">
    <location>
        <begin position="148"/>
        <end position="181"/>
    </location>
</feature>
<proteinExistence type="inferred from homology"/>
<dbReference type="Gene3D" id="1.10.10.60">
    <property type="entry name" value="Homeodomain-like"/>
    <property type="match status" value="2"/>
</dbReference>
<feature type="transmembrane region" description="Helical" evidence="7">
    <location>
        <begin position="381"/>
        <end position="401"/>
    </location>
</feature>
<dbReference type="InterPro" id="IPR011990">
    <property type="entry name" value="TPR-like_helical_dom_sf"/>
</dbReference>
<dbReference type="SMART" id="SM00342">
    <property type="entry name" value="HTH_ARAC"/>
    <property type="match status" value="1"/>
</dbReference>
<dbReference type="InterPro" id="IPR018060">
    <property type="entry name" value="HTH_AraC"/>
</dbReference>
<feature type="repeat" description="TPR" evidence="6">
    <location>
        <begin position="108"/>
        <end position="141"/>
    </location>
</feature>
<keyword evidence="2" id="KW-0963">Cytoplasm</keyword>
<sequence>MKTLIIAATYLLYAAIPLRGNYPVISDSLENLNYDQLYQRIRNSKNTPEKSEMYLSVFLRKAKKENNILEIVNGYKYYMYRSPDQINMIYADSMIMSSLQTSENALISSAFLSRGIAYYSKKKYNQALDDYLRAQDYAVRTNDEYLIHKISYNIGNLKYYLGSYSEAIEIFEKCVSFFKDDNPKAYLNTLHALSLCYNKTGKYDLSSEINYHGISEGKRLSQTFMESYFRHLEGINHYFKNNYDSAIHFIKTSLPDITDNGDFANESVAHFYIGISYWEMNNLSEAIKHFNAVDEILREKNYIREDLTEGYRLLINHYKNNNDLEKQLFYTKRLVTADSLLKVNYQNLMPKIHKNYDIKNVMAQKDNMEKGSHRKDKKINLLLLLVISLLIILTLIIYSYFYQRKKLRHRYEVLIKKEKIIHKTKNEIKAASDKSIESLLYQLEKFENDQKFLEQNLTLVKLAARFNSNTKYLSYVIHNHKNNSFTNYLNSLRVNYIIQQLKNNKKLRQYTTLALSEEAGFTSKQRFVVAFKSITGITPAFFISNLKKDDK</sequence>
<evidence type="ECO:0000256" key="1">
    <source>
        <dbReference type="ARBA" id="ARBA00004496"/>
    </source>
</evidence>
<dbReference type="EMBL" id="JACDZE010000004">
    <property type="protein sequence ID" value="MBA5630343.1"/>
    <property type="molecule type" value="Genomic_DNA"/>
</dbReference>
<dbReference type="InterPro" id="IPR051476">
    <property type="entry name" value="Bac_ResReg_Asp_Phosphatase"/>
</dbReference>
<accession>A0A838ZTT6</accession>
<comment type="caution">
    <text evidence="9">The sequence shown here is derived from an EMBL/GenBank/DDBJ whole genome shotgun (WGS) entry which is preliminary data.</text>
</comment>
<dbReference type="Proteomes" id="UP000552241">
    <property type="component" value="Unassembled WGS sequence"/>
</dbReference>
<evidence type="ECO:0000256" key="4">
    <source>
        <dbReference type="ARBA" id="ARBA00022803"/>
    </source>
</evidence>
<dbReference type="PROSITE" id="PS50005">
    <property type="entry name" value="TPR"/>
    <property type="match status" value="2"/>
</dbReference>
<keyword evidence="10" id="KW-1185">Reference proteome</keyword>
<dbReference type="Pfam" id="PF12833">
    <property type="entry name" value="HTH_18"/>
    <property type="match status" value="1"/>
</dbReference>
<dbReference type="PANTHER" id="PTHR46630">
    <property type="entry name" value="TETRATRICOPEPTIDE REPEAT PROTEIN 29"/>
    <property type="match status" value="1"/>
</dbReference>
<feature type="domain" description="HTH araC/xylS-type" evidence="8">
    <location>
        <begin position="453"/>
        <end position="545"/>
    </location>
</feature>
<dbReference type="AlphaFoldDB" id="A0A838ZTT6"/>
<evidence type="ECO:0000259" key="8">
    <source>
        <dbReference type="PROSITE" id="PS01124"/>
    </source>
</evidence>
<evidence type="ECO:0000256" key="2">
    <source>
        <dbReference type="ARBA" id="ARBA00022490"/>
    </source>
</evidence>
<dbReference type="PROSITE" id="PS01124">
    <property type="entry name" value="HTH_ARAC_FAMILY_2"/>
    <property type="match status" value="1"/>
</dbReference>
<dbReference type="GO" id="GO:0003700">
    <property type="term" value="F:DNA-binding transcription factor activity"/>
    <property type="evidence" value="ECO:0007669"/>
    <property type="project" value="InterPro"/>
</dbReference>
<keyword evidence="3" id="KW-0677">Repeat</keyword>
<name>A0A838ZTT6_9FLAO</name>
<keyword evidence="7" id="KW-1133">Transmembrane helix</keyword>
<dbReference type="RefSeq" id="WP_182043943.1">
    <property type="nucleotide sequence ID" value="NZ_JACDZE010000004.1"/>
</dbReference>
<evidence type="ECO:0000313" key="10">
    <source>
        <dbReference type="Proteomes" id="UP000552241"/>
    </source>
</evidence>
<dbReference type="PANTHER" id="PTHR46630:SF1">
    <property type="entry name" value="TETRATRICOPEPTIDE REPEAT PROTEIN 29"/>
    <property type="match status" value="1"/>
</dbReference>
<comment type="subcellular location">
    <subcellularLocation>
        <location evidence="1">Cytoplasm</location>
    </subcellularLocation>
</comment>
<gene>
    <name evidence="9" type="ORF">HU137_11220</name>
</gene>
<dbReference type="InterPro" id="IPR019734">
    <property type="entry name" value="TPR_rpt"/>
</dbReference>
<protein>
    <submittedName>
        <fullName evidence="9">Helix-turn-helix domain-containing protein</fullName>
    </submittedName>
</protein>
<evidence type="ECO:0000256" key="3">
    <source>
        <dbReference type="ARBA" id="ARBA00022737"/>
    </source>
</evidence>
<comment type="similarity">
    <text evidence="5">Belongs to the Rap family.</text>
</comment>
<evidence type="ECO:0000256" key="6">
    <source>
        <dbReference type="PROSITE-ProRule" id="PRU00339"/>
    </source>
</evidence>
<dbReference type="GO" id="GO:0043565">
    <property type="term" value="F:sequence-specific DNA binding"/>
    <property type="evidence" value="ECO:0007669"/>
    <property type="project" value="InterPro"/>
</dbReference>
<keyword evidence="7" id="KW-0472">Membrane</keyword>
<keyword evidence="7" id="KW-0812">Transmembrane</keyword>
<reference evidence="9 10" key="1">
    <citation type="submission" date="2020-07" db="EMBL/GenBank/DDBJ databases">
        <title>Moheibacter lacus sp. nov., a member of the family Flavobacteriaceae isolated from freshwater lake sediment.</title>
        <authorList>
            <person name="Liu Y."/>
        </authorList>
    </citation>
    <scope>NUCLEOTIDE SEQUENCE [LARGE SCALE GENOMIC DNA]</scope>
    <source>
        <strain evidence="9 10">BDHS18</strain>
    </source>
</reference>
<dbReference type="GO" id="GO:0005737">
    <property type="term" value="C:cytoplasm"/>
    <property type="evidence" value="ECO:0007669"/>
    <property type="project" value="UniProtKB-SubCell"/>
</dbReference>
<dbReference type="InterPro" id="IPR026000">
    <property type="entry name" value="Apc5_dom"/>
</dbReference>
<dbReference type="Pfam" id="PF12862">
    <property type="entry name" value="ANAPC5"/>
    <property type="match status" value="1"/>
</dbReference>
<dbReference type="Gene3D" id="1.25.40.10">
    <property type="entry name" value="Tetratricopeptide repeat domain"/>
    <property type="match status" value="2"/>
</dbReference>